<evidence type="ECO:0000313" key="3">
    <source>
        <dbReference type="Proteomes" id="UP000019438"/>
    </source>
</evidence>
<reference evidence="3" key="1">
    <citation type="submission" date="2012-06" db="EMBL/GenBank/DDBJ databases">
        <title>Genome analysis of multiple Granulibacter bethesdensis isolates demonstrates substantial genome diversity.</title>
        <authorList>
            <person name="Greenberg D.E."/>
            <person name="Porcella S.F."/>
            <person name="Zarember K."/>
            <person name="Zelazny A.M."/>
            <person name="Bruno D."/>
            <person name="Martens C."/>
            <person name="Barbian K.D."/>
            <person name="Jaske E."/>
            <person name="Holland S.M."/>
        </authorList>
    </citation>
    <scope>NUCLEOTIDE SEQUENCE [LARGE SCALE GENOMIC DNA]</scope>
    <source>
        <strain evidence="3">CGDNIH3</strain>
    </source>
</reference>
<evidence type="ECO:0000313" key="1">
    <source>
        <dbReference type="EMBL" id="AHJ64054.1"/>
    </source>
</evidence>
<gene>
    <name evidence="1" type="ORF">GbCGDNIH3_2156</name>
    <name evidence="2" type="ORF">GbCGDNIH9_2156</name>
</gene>
<accession>W6IKS7</accession>
<dbReference type="OrthoDB" id="9896857at2"/>
<name>A0A1L3R6Z2_9PROT</name>
<proteinExistence type="predicted"/>
<dbReference type="GeneID" id="69746338"/>
<reference evidence="4" key="2">
    <citation type="submission" date="2016-11" db="EMBL/GenBank/DDBJ databases">
        <title>Comparative genomic and phenotypic analysis of Granulibacter bethesdensis clinical isolates from patients with chronic granulomatous disease.</title>
        <authorList>
            <person name="Zarember K.A."/>
            <person name="Porcella S.F."/>
            <person name="Chu J."/>
            <person name="Ding L."/>
            <person name="Dahlstrom E."/>
            <person name="Barbian K."/>
            <person name="Martens C."/>
            <person name="Sykora L."/>
            <person name="Kramer S."/>
            <person name="Pettinato A.M."/>
            <person name="Hong H."/>
            <person name="Wald G."/>
            <person name="Berg L.J."/>
            <person name="Rogge L.S."/>
            <person name="Greenberg D.E."/>
            <person name="Falcone E.L."/>
            <person name="Neves J.F."/>
            <person name="Simoes M.J."/>
            <person name="Casal M."/>
            <person name="Rodriguez-Lopez F.C."/>
            <person name="Zelazny A."/>
            <person name="Gallin J.I."/>
            <person name="Holland S.M."/>
        </authorList>
    </citation>
    <scope>NUCLEOTIDE SEQUENCE [LARGE SCALE GENOMIC DNA]</scope>
    <source>
        <strain evidence="4">NIH9.1</strain>
    </source>
</reference>
<dbReference type="KEGG" id="gbc:GbCGDNIH3_2156"/>
<dbReference type="AlphaFoldDB" id="A0A1L3R6Z2"/>
<evidence type="ECO:0000313" key="4">
    <source>
        <dbReference type="Proteomes" id="UP000182373"/>
    </source>
</evidence>
<dbReference type="EMBL" id="CP003181">
    <property type="protein sequence ID" value="AHJ64054.1"/>
    <property type="molecule type" value="Genomic_DNA"/>
</dbReference>
<dbReference type="Proteomes" id="UP000182373">
    <property type="component" value="Chromosome"/>
</dbReference>
<protein>
    <submittedName>
        <fullName evidence="2">Uncharacterized protein</fullName>
    </submittedName>
</protein>
<reference evidence="2" key="3">
    <citation type="submission" date="2017-08" db="EMBL/GenBank/DDBJ databases">
        <title>Comparative genomic and phenotypic analysis of Granulibacter bethesdensis clinical isolates from patients with chronic granulomatous disease.</title>
        <authorList>
            <person name="Zarember K.A."/>
            <person name="Porcella S.F."/>
            <person name="Chu J."/>
            <person name="Ding L."/>
            <person name="Dahlstrom E."/>
            <person name="Barbian K."/>
            <person name="Martens C."/>
            <person name="Sykora L."/>
            <person name="Kramer S."/>
            <person name="Pettinato A.M."/>
            <person name="Hong H."/>
            <person name="Wald G."/>
            <person name="Berg L.J."/>
            <person name="Rogge L.S."/>
            <person name="Greenberg D.E."/>
            <person name="Falcone E.L."/>
            <person name="Neves J.F."/>
            <person name="Simoes M.J."/>
            <person name="Casal M."/>
            <person name="Rodriguez-Lopez F.C."/>
            <person name="Zelazny A.M."/>
            <person name="Gallin J.I."/>
            <person name="Holland S.M."/>
        </authorList>
    </citation>
    <scope>NUCLEOTIDE SEQUENCE</scope>
    <source>
        <strain evidence="1">NIH3.1</strain>
        <strain evidence="2">NIH9.1</strain>
    </source>
</reference>
<dbReference type="Proteomes" id="UP000019438">
    <property type="component" value="Chromosome"/>
</dbReference>
<dbReference type="EMBL" id="CP018191">
    <property type="protein sequence ID" value="APH55479.1"/>
    <property type="molecule type" value="Genomic_DNA"/>
</dbReference>
<dbReference type="RefSeq" id="WP_011632856.1">
    <property type="nucleotide sequence ID" value="NZ_CP003181.2"/>
</dbReference>
<dbReference type="KEGG" id="gbh:GbCGDNIH2_2156"/>
<sequence length="73" mass="7973">MASSPELTLEPLPPHLQDDYLRLAVREIGECLADLGRVLAQGAREDNVGTRGSIAAGLERAARHIRGEREVVR</sequence>
<organism evidence="2 4">
    <name type="scientific">Granulibacter bethesdensis</name>
    <dbReference type="NCBI Taxonomy" id="364410"/>
    <lineage>
        <taxon>Bacteria</taxon>
        <taxon>Pseudomonadati</taxon>
        <taxon>Pseudomonadota</taxon>
        <taxon>Alphaproteobacteria</taxon>
        <taxon>Acetobacterales</taxon>
        <taxon>Acetobacteraceae</taxon>
        <taxon>Granulibacter</taxon>
    </lineage>
</organism>
<evidence type="ECO:0000313" key="2">
    <source>
        <dbReference type="EMBL" id="APH55479.1"/>
    </source>
</evidence>
<accession>A0A1L3R6Z2</accession>